<evidence type="ECO:0000256" key="1">
    <source>
        <dbReference type="SAM" id="MobiDB-lite"/>
    </source>
</evidence>
<evidence type="ECO:0000313" key="2">
    <source>
        <dbReference type="EMBL" id="AKU94521.1"/>
    </source>
</evidence>
<feature type="compositionally biased region" description="Polar residues" evidence="1">
    <location>
        <begin position="47"/>
        <end position="58"/>
    </location>
</feature>
<gene>
    <name evidence="2" type="ORF">AKJ09_01185</name>
</gene>
<sequence length="134" mass="14889">MGRGAPCCVGRLDAEHPVAGGRGVEPIERQPIRRCRRRPSEGGGSKQSGNAFRDSLQTHVAARHSKRYAMHESPKKKGVRRYERRGSASARPFDMPRGHIVASRVRDRRRGSRLEVRRTSVPDPDDLRAVAATG</sequence>
<dbReference type="STRING" id="1391654.AKJ09_01185"/>
<keyword evidence="3" id="KW-1185">Reference proteome</keyword>
<organism evidence="2 3">
    <name type="scientific">Labilithrix luteola</name>
    <dbReference type="NCBI Taxonomy" id="1391654"/>
    <lineage>
        <taxon>Bacteria</taxon>
        <taxon>Pseudomonadati</taxon>
        <taxon>Myxococcota</taxon>
        <taxon>Polyangia</taxon>
        <taxon>Polyangiales</taxon>
        <taxon>Labilitrichaceae</taxon>
        <taxon>Labilithrix</taxon>
    </lineage>
</organism>
<feature type="compositionally biased region" description="Basic and acidic residues" evidence="1">
    <location>
        <begin position="112"/>
        <end position="128"/>
    </location>
</feature>
<protein>
    <submittedName>
        <fullName evidence="2">Uncharacterized protein</fullName>
    </submittedName>
</protein>
<reference evidence="2 3" key="1">
    <citation type="submission" date="2015-08" db="EMBL/GenBank/DDBJ databases">
        <authorList>
            <person name="Babu N.S."/>
            <person name="Beckwith C.J."/>
            <person name="Beseler K.G."/>
            <person name="Brison A."/>
            <person name="Carone J.V."/>
            <person name="Caskin T.P."/>
            <person name="Diamond M."/>
            <person name="Durham M.E."/>
            <person name="Foxe J.M."/>
            <person name="Go M."/>
            <person name="Henderson B.A."/>
            <person name="Jones I.B."/>
            <person name="McGettigan J.A."/>
            <person name="Micheletti S.J."/>
            <person name="Nasrallah M.E."/>
            <person name="Ortiz D."/>
            <person name="Piller C.R."/>
            <person name="Privatt S.R."/>
            <person name="Schneider S.L."/>
            <person name="Sharp S."/>
            <person name="Smith T.C."/>
            <person name="Stanton J.D."/>
            <person name="Ullery H.E."/>
            <person name="Wilson R.J."/>
            <person name="Serrano M.G."/>
            <person name="Buck G."/>
            <person name="Lee V."/>
            <person name="Wang Y."/>
            <person name="Carvalho R."/>
            <person name="Voegtly L."/>
            <person name="Shi R."/>
            <person name="Duckworth R."/>
            <person name="Johnson A."/>
            <person name="Loviza R."/>
            <person name="Walstead R."/>
            <person name="Shah Z."/>
            <person name="Kiflezghi M."/>
            <person name="Wade K."/>
            <person name="Ball S.L."/>
            <person name="Bradley K.W."/>
            <person name="Asai D.J."/>
            <person name="Bowman C.A."/>
            <person name="Russell D.A."/>
            <person name="Pope W.H."/>
            <person name="Jacobs-Sera D."/>
            <person name="Hendrix R.W."/>
            <person name="Hatfull G.F."/>
        </authorList>
    </citation>
    <scope>NUCLEOTIDE SEQUENCE [LARGE SCALE GENOMIC DNA]</scope>
    <source>
        <strain evidence="2 3">DSM 27648</strain>
    </source>
</reference>
<feature type="region of interest" description="Disordered" evidence="1">
    <location>
        <begin position="1"/>
        <end position="134"/>
    </location>
</feature>
<name>A0A0K1PM93_9BACT</name>
<dbReference type="AlphaFoldDB" id="A0A0K1PM93"/>
<proteinExistence type="predicted"/>
<feature type="compositionally biased region" description="Basic and acidic residues" evidence="1">
    <location>
        <begin position="69"/>
        <end position="86"/>
    </location>
</feature>
<dbReference type="KEGG" id="llu:AKJ09_01185"/>
<dbReference type="EMBL" id="CP012333">
    <property type="protein sequence ID" value="AKU94521.1"/>
    <property type="molecule type" value="Genomic_DNA"/>
</dbReference>
<evidence type="ECO:0000313" key="3">
    <source>
        <dbReference type="Proteomes" id="UP000064967"/>
    </source>
</evidence>
<accession>A0A0K1PM93</accession>
<dbReference type="Proteomes" id="UP000064967">
    <property type="component" value="Chromosome"/>
</dbReference>